<proteinExistence type="predicted"/>
<name>A0A164ZIF2_XYLHT</name>
<dbReference type="EMBL" id="KV407467">
    <property type="protein sequence ID" value="KZF19139.1"/>
    <property type="molecule type" value="Genomic_DNA"/>
</dbReference>
<dbReference type="Pfam" id="PF01636">
    <property type="entry name" value="APH"/>
    <property type="match status" value="1"/>
</dbReference>
<dbReference type="InterPro" id="IPR002575">
    <property type="entry name" value="Aminoglycoside_PTrfase"/>
</dbReference>
<dbReference type="OMA" id="KFFALSW"/>
<dbReference type="AlphaFoldDB" id="A0A164ZIF2"/>
<dbReference type="GeneID" id="28896496"/>
<dbReference type="SUPFAM" id="SSF56112">
    <property type="entry name" value="Protein kinase-like (PK-like)"/>
    <property type="match status" value="1"/>
</dbReference>
<dbReference type="OrthoDB" id="5598852at2759"/>
<evidence type="ECO:0000313" key="2">
    <source>
        <dbReference type="EMBL" id="KZF19139.1"/>
    </source>
</evidence>
<dbReference type="Gene3D" id="3.90.1200.10">
    <property type="match status" value="1"/>
</dbReference>
<dbReference type="InParanoid" id="A0A164ZIF2"/>
<dbReference type="RefSeq" id="XP_018184694.1">
    <property type="nucleotide sequence ID" value="XM_018331359.1"/>
</dbReference>
<feature type="domain" description="Aminoglycoside phosphotransferase" evidence="1">
    <location>
        <begin position="172"/>
        <end position="246"/>
    </location>
</feature>
<protein>
    <recommendedName>
        <fullName evidence="1">Aminoglycoside phosphotransferase domain-containing protein</fullName>
    </recommendedName>
</protein>
<reference evidence="2 3" key="1">
    <citation type="journal article" date="2016" name="Fungal Biol.">
        <title>The genome of Xylona heveae provides a window into fungal endophytism.</title>
        <authorList>
            <person name="Gazis R."/>
            <person name="Kuo A."/>
            <person name="Riley R."/>
            <person name="LaButti K."/>
            <person name="Lipzen A."/>
            <person name="Lin J."/>
            <person name="Amirebrahimi M."/>
            <person name="Hesse C.N."/>
            <person name="Spatafora J.W."/>
            <person name="Henrissat B."/>
            <person name="Hainaut M."/>
            <person name="Grigoriev I.V."/>
            <person name="Hibbett D.S."/>
        </authorList>
    </citation>
    <scope>NUCLEOTIDE SEQUENCE [LARGE SCALE GENOMIC DNA]</scope>
    <source>
        <strain evidence="2 3">TC161</strain>
    </source>
</reference>
<dbReference type="Proteomes" id="UP000076632">
    <property type="component" value="Unassembled WGS sequence"/>
</dbReference>
<evidence type="ECO:0000259" key="1">
    <source>
        <dbReference type="Pfam" id="PF01636"/>
    </source>
</evidence>
<organism evidence="2 3">
    <name type="scientific">Xylona heveae (strain CBS 132557 / TC161)</name>
    <dbReference type="NCBI Taxonomy" id="1328760"/>
    <lineage>
        <taxon>Eukaryota</taxon>
        <taxon>Fungi</taxon>
        <taxon>Dikarya</taxon>
        <taxon>Ascomycota</taxon>
        <taxon>Pezizomycotina</taxon>
        <taxon>Xylonomycetes</taxon>
        <taxon>Xylonales</taxon>
        <taxon>Xylonaceae</taxon>
        <taxon>Xylona</taxon>
    </lineage>
</organism>
<sequence length="353" mass="39672">MSEYSLKAAIDEFFSQTSATREACDSMAKNLVGGKGKPVPIAVQGNCSYTVYAGPELEFVVQFRLDSLKLDSEISILASKLYGSLVPNISFHGEIGGDNGQLRGDNGKEHVLVYVMNRIRGVSHLDFILENGFPENSEKTFAWRDTLLRDIACFFALTWKSPQKVNQDYKNKLRQTYTKELQLLLHSLPSRFHQSVQKCLDSMDAIFSLPMVLLHRDFGTCNVMVDATSCHLTGVLDWAEAEICPFGLNLHSLQAFTGALHLKNGWRRYEDYEARQNTFWGTFRDEVGGLSEETVRTIKMARVMGLLLSSGFTRRLANRPEATPIRDDEAGRYNMLSLDGFLVNPATKFDGLD</sequence>
<keyword evidence="3" id="KW-1185">Reference proteome</keyword>
<accession>A0A164ZIF2</accession>
<dbReference type="InterPro" id="IPR011009">
    <property type="entry name" value="Kinase-like_dom_sf"/>
</dbReference>
<evidence type="ECO:0000313" key="3">
    <source>
        <dbReference type="Proteomes" id="UP000076632"/>
    </source>
</evidence>
<dbReference type="STRING" id="1328760.A0A164ZIF2"/>
<gene>
    <name evidence="2" type="ORF">L228DRAFT_241817</name>
</gene>